<keyword evidence="5" id="KW-0092">Biotin</keyword>
<feature type="domain" description="Biotin carboxylation" evidence="9">
    <location>
        <begin position="1"/>
        <end position="453"/>
    </location>
</feature>
<dbReference type="Pfam" id="PF00289">
    <property type="entry name" value="Biotin_carb_N"/>
    <property type="match status" value="1"/>
</dbReference>
<dbReference type="Gene3D" id="3.30.470.20">
    <property type="entry name" value="ATP-grasp fold, B domain"/>
    <property type="match status" value="1"/>
</dbReference>
<dbReference type="InterPro" id="IPR016185">
    <property type="entry name" value="PreATP-grasp_dom_sf"/>
</dbReference>
<dbReference type="SUPFAM" id="SSF56059">
    <property type="entry name" value="Glutathione synthetase ATP-binding domain-like"/>
    <property type="match status" value="1"/>
</dbReference>
<dbReference type="PANTHER" id="PTHR18866:SF33">
    <property type="entry name" value="METHYLCROTONOYL-COA CARBOXYLASE SUBUNIT ALPHA, MITOCHONDRIAL-RELATED"/>
    <property type="match status" value="1"/>
</dbReference>
<dbReference type="InterPro" id="IPR005481">
    <property type="entry name" value="BC-like_N"/>
</dbReference>
<dbReference type="RefSeq" id="WP_245957573.1">
    <property type="nucleotide sequence ID" value="NZ_CP139960.1"/>
</dbReference>
<evidence type="ECO:0000313" key="11">
    <source>
        <dbReference type="Proteomes" id="UP001325680"/>
    </source>
</evidence>
<accession>A0ABZ0WBA2</accession>
<evidence type="ECO:0000256" key="2">
    <source>
        <dbReference type="ARBA" id="ARBA00022598"/>
    </source>
</evidence>
<dbReference type="InterPro" id="IPR011761">
    <property type="entry name" value="ATP-grasp"/>
</dbReference>
<reference evidence="10 11" key="1">
    <citation type="submission" date="2023-12" db="EMBL/GenBank/DDBJ databases">
        <title>Genome sequencing and assembly of bacterial species from a model synthetic community.</title>
        <authorList>
            <person name="Hogle S.L."/>
        </authorList>
    </citation>
    <scope>NUCLEOTIDE SEQUENCE [LARGE SCALE GENOMIC DNA]</scope>
    <source>
        <strain evidence="10 11">HAMBI_3031</strain>
    </source>
</reference>
<proteinExistence type="predicted"/>
<dbReference type="CDD" id="cd06850">
    <property type="entry name" value="biotinyl_domain"/>
    <property type="match status" value="1"/>
</dbReference>
<feature type="domain" description="ATP-grasp" evidence="8">
    <location>
        <begin position="120"/>
        <end position="314"/>
    </location>
</feature>
<dbReference type="Pfam" id="PF02786">
    <property type="entry name" value="CPSase_L_D2"/>
    <property type="match status" value="1"/>
</dbReference>
<evidence type="ECO:0000256" key="1">
    <source>
        <dbReference type="ARBA" id="ARBA00001953"/>
    </source>
</evidence>
<dbReference type="Pfam" id="PF00364">
    <property type="entry name" value="Biotin_lipoyl"/>
    <property type="match status" value="1"/>
</dbReference>
<keyword evidence="4 6" id="KW-0067">ATP-binding</keyword>
<evidence type="ECO:0000259" key="9">
    <source>
        <dbReference type="PROSITE" id="PS50979"/>
    </source>
</evidence>
<keyword evidence="2" id="KW-0436">Ligase</keyword>
<gene>
    <name evidence="10" type="ORF">U0035_06340</name>
</gene>
<dbReference type="PROSITE" id="PS00866">
    <property type="entry name" value="CPSASE_1"/>
    <property type="match status" value="1"/>
</dbReference>
<dbReference type="InterPro" id="IPR050856">
    <property type="entry name" value="Biotin_carboxylase_complex"/>
</dbReference>
<dbReference type="InterPro" id="IPR011053">
    <property type="entry name" value="Single_hybrid_motif"/>
</dbReference>
<evidence type="ECO:0000259" key="8">
    <source>
        <dbReference type="PROSITE" id="PS50975"/>
    </source>
</evidence>
<keyword evidence="11" id="KW-1185">Reference proteome</keyword>
<dbReference type="Pfam" id="PF02785">
    <property type="entry name" value="Biotin_carb_C"/>
    <property type="match status" value="1"/>
</dbReference>
<dbReference type="InterPro" id="IPR005479">
    <property type="entry name" value="CPAse_ATP-bd"/>
</dbReference>
<evidence type="ECO:0000256" key="4">
    <source>
        <dbReference type="ARBA" id="ARBA00022840"/>
    </source>
</evidence>
<dbReference type="PROSITE" id="PS00188">
    <property type="entry name" value="BIOTIN"/>
    <property type="match status" value="1"/>
</dbReference>
<evidence type="ECO:0000256" key="5">
    <source>
        <dbReference type="ARBA" id="ARBA00023267"/>
    </source>
</evidence>
<dbReference type="EMBL" id="CP139960">
    <property type="protein sequence ID" value="WQD39764.1"/>
    <property type="molecule type" value="Genomic_DNA"/>
</dbReference>
<dbReference type="InterPro" id="IPR001882">
    <property type="entry name" value="Biotin_BS"/>
</dbReference>
<dbReference type="SUPFAM" id="SSF51246">
    <property type="entry name" value="Rudiment single hybrid motif"/>
    <property type="match status" value="1"/>
</dbReference>
<feature type="domain" description="Lipoyl-binding" evidence="7">
    <location>
        <begin position="592"/>
        <end position="667"/>
    </location>
</feature>
<dbReference type="Gene3D" id="2.40.50.100">
    <property type="match status" value="1"/>
</dbReference>
<evidence type="ECO:0000313" key="10">
    <source>
        <dbReference type="EMBL" id="WQD39764.1"/>
    </source>
</evidence>
<comment type="cofactor">
    <cofactor evidence="1">
        <name>biotin</name>
        <dbReference type="ChEBI" id="CHEBI:57586"/>
    </cofactor>
</comment>
<sequence length="668" mass="73517">MIKKLLIANRGEIALRVQHTAKKMGIATVAVYSSADEESAFVKQAHQAVLLPGTQLSETYLNIEAVITAALETGADAIHPGYGFLSENAAFVEACIKAGITFIGPSAEAMRSMGNKIAARDCATNAGVPVTPGITGTTEELLKSYGHIGFPVLIKAAAGGGGKGMRVVENEGDFQLALEATAREAKNYFGDSTVYIEKYIAKPRHIEVQVLGDQQGKLLHLYERECSLQRRHQKIIEEAPSPTLSNEVRKRICAAAVALAKSIGYHSAGTMEFLVDESLNFYFLEMNTRIQVEHPVTELTTGIDIVEQQIMIANGEPLPFEQTDIIQRGHAIECRIYAEDPAQRFLPSPGVLKYYQEPSFEVNPFLSNAEILRIDGMQLQTGDTISGDFDPMISKVIVWAPNREEAGKAMLSALQQYAIKGIQTNIEFLSGLLQHPDYINNNISTKYIDQNLETITEQIQQKKKQVDITIPLTAALAKSLAANQDQALNIWQVIGYWRHSPVMNVMVDGDTLAIDIIQTSPLVFVYKDQQYRAETRHINGIHYSLLLDRVPHLVGIYEKRTGCYEITFNGMTHTVVRPDMSYVDGEVFEAYSGTGGKAGNITSPMPGKVIKLHVKAGDVVKRGDPLLVVEAMKMENNIVSTKDAAIEKVLVKEGDKVDTTMTLVEFSE</sequence>
<dbReference type="Proteomes" id="UP001325680">
    <property type="component" value="Chromosome"/>
</dbReference>
<dbReference type="SMART" id="SM00878">
    <property type="entry name" value="Biotin_carb_C"/>
    <property type="match status" value="1"/>
</dbReference>
<dbReference type="InterPro" id="IPR000089">
    <property type="entry name" value="Biotin_lipoyl"/>
</dbReference>
<dbReference type="InterPro" id="IPR011764">
    <property type="entry name" value="Biotin_carboxylation_dom"/>
</dbReference>
<dbReference type="PROSITE" id="PS50975">
    <property type="entry name" value="ATP_GRASP"/>
    <property type="match status" value="1"/>
</dbReference>
<dbReference type="PANTHER" id="PTHR18866">
    <property type="entry name" value="CARBOXYLASE:PYRUVATE/ACETYL-COA/PROPIONYL-COA CARBOXYLASE"/>
    <property type="match status" value="1"/>
</dbReference>
<evidence type="ECO:0000259" key="7">
    <source>
        <dbReference type="PROSITE" id="PS50968"/>
    </source>
</evidence>
<dbReference type="PROSITE" id="PS50979">
    <property type="entry name" value="BC"/>
    <property type="match status" value="1"/>
</dbReference>
<dbReference type="PROSITE" id="PS50968">
    <property type="entry name" value="BIOTINYL_LIPOYL"/>
    <property type="match status" value="1"/>
</dbReference>
<evidence type="ECO:0000256" key="6">
    <source>
        <dbReference type="PROSITE-ProRule" id="PRU00409"/>
    </source>
</evidence>
<name>A0ABZ0WBA2_9BACT</name>
<evidence type="ECO:0000256" key="3">
    <source>
        <dbReference type="ARBA" id="ARBA00022741"/>
    </source>
</evidence>
<dbReference type="PROSITE" id="PS00867">
    <property type="entry name" value="CPSASE_2"/>
    <property type="match status" value="1"/>
</dbReference>
<dbReference type="InterPro" id="IPR005482">
    <property type="entry name" value="Biotin_COase_C"/>
</dbReference>
<dbReference type="SUPFAM" id="SSF52440">
    <property type="entry name" value="PreATP-grasp domain"/>
    <property type="match status" value="1"/>
</dbReference>
<keyword evidence="3 6" id="KW-0547">Nucleotide-binding</keyword>
<dbReference type="InterPro" id="IPR011054">
    <property type="entry name" value="Rudment_hybrid_motif"/>
</dbReference>
<organism evidence="10 11">
    <name type="scientific">Niabella yanshanensis</name>
    <dbReference type="NCBI Taxonomy" id="577386"/>
    <lineage>
        <taxon>Bacteria</taxon>
        <taxon>Pseudomonadati</taxon>
        <taxon>Bacteroidota</taxon>
        <taxon>Chitinophagia</taxon>
        <taxon>Chitinophagales</taxon>
        <taxon>Chitinophagaceae</taxon>
        <taxon>Niabella</taxon>
    </lineage>
</organism>
<dbReference type="SUPFAM" id="SSF51230">
    <property type="entry name" value="Single hybrid motif"/>
    <property type="match status" value="1"/>
</dbReference>
<protein>
    <submittedName>
        <fullName evidence="10">Biotin carboxylase N-terminal domain-containing protein</fullName>
    </submittedName>
</protein>